<dbReference type="InterPro" id="IPR024551">
    <property type="entry name" value="AspAT_Ic"/>
</dbReference>
<dbReference type="PANTHER" id="PTHR43799:SF1">
    <property type="entry name" value="ASPARTATE AMINOTRANSFERASE"/>
    <property type="match status" value="1"/>
</dbReference>
<dbReference type="Pfam" id="PF12897">
    <property type="entry name" value="Asp_aminotransf"/>
    <property type="match status" value="1"/>
</dbReference>
<protein>
    <submittedName>
        <fullName evidence="1">Aminotransferase class I/II-fold pyridoxal phosphate-dependent enzyme</fullName>
    </submittedName>
</protein>
<evidence type="ECO:0000313" key="2">
    <source>
        <dbReference type="Proteomes" id="UP000483432"/>
    </source>
</evidence>
<keyword evidence="1" id="KW-0032">Aminotransferase</keyword>
<dbReference type="PANTHER" id="PTHR43799">
    <property type="entry name" value="AMINOTRANSFERASE, PUTATIVE-RELATED"/>
    <property type="match status" value="1"/>
</dbReference>
<dbReference type="SUPFAM" id="SSF53383">
    <property type="entry name" value="PLP-dependent transferases"/>
    <property type="match status" value="1"/>
</dbReference>
<dbReference type="Proteomes" id="UP000483432">
    <property type="component" value="Unassembled WGS sequence"/>
</dbReference>
<dbReference type="InterPro" id="IPR015422">
    <property type="entry name" value="PyrdxlP-dep_Trfase_small"/>
</dbReference>
<dbReference type="InterPro" id="IPR015421">
    <property type="entry name" value="PyrdxlP-dep_Trfase_major"/>
</dbReference>
<comment type="caution">
    <text evidence="1">The sequence shown here is derived from an EMBL/GenBank/DDBJ whole genome shotgun (WGS) entry which is preliminary data.</text>
</comment>
<dbReference type="EMBL" id="JAAFGW010000002">
    <property type="protein sequence ID" value="NDP46820.1"/>
    <property type="molecule type" value="Genomic_DNA"/>
</dbReference>
<accession>A0A7C9NSI8</accession>
<name>A0A7C9NSI8_9PROT</name>
<organism evidence="1 2">
    <name type="scientific">Sulfuriferula multivorans</name>
    <dbReference type="NCBI Taxonomy" id="1559896"/>
    <lineage>
        <taxon>Bacteria</taxon>
        <taxon>Pseudomonadati</taxon>
        <taxon>Pseudomonadota</taxon>
        <taxon>Betaproteobacteria</taxon>
        <taxon>Nitrosomonadales</taxon>
        <taxon>Sulfuricellaceae</taxon>
        <taxon>Sulfuriferula</taxon>
    </lineage>
</organism>
<dbReference type="InterPro" id="IPR015424">
    <property type="entry name" value="PyrdxlP-dep_Trfase"/>
</dbReference>
<dbReference type="AlphaFoldDB" id="A0A7C9NSI8"/>
<reference evidence="1 2" key="1">
    <citation type="submission" date="2019-09" db="EMBL/GenBank/DDBJ databases">
        <title>H2 Metabolism Revealed by Metagenomic Analysis in Subglacial Sediment of East Antarctica.</title>
        <authorList>
            <person name="Yang Z."/>
            <person name="Zhang Y."/>
            <person name="Lv Y."/>
            <person name="Yan W."/>
            <person name="Xiao X."/>
            <person name="Sun B."/>
            <person name="Ma H."/>
        </authorList>
    </citation>
    <scope>NUCLEOTIDE SEQUENCE [LARGE SCALE GENOMIC DNA]</scope>
    <source>
        <strain evidence="1">Bin2_2</strain>
    </source>
</reference>
<dbReference type="GO" id="GO:0004069">
    <property type="term" value="F:L-aspartate:2-oxoglutarate aminotransferase activity"/>
    <property type="evidence" value="ECO:0007669"/>
    <property type="project" value="InterPro"/>
</dbReference>
<dbReference type="Gene3D" id="3.90.1150.10">
    <property type="entry name" value="Aspartate Aminotransferase, domain 1"/>
    <property type="match status" value="1"/>
</dbReference>
<evidence type="ECO:0000313" key="1">
    <source>
        <dbReference type="EMBL" id="NDP46820.1"/>
    </source>
</evidence>
<dbReference type="Gene3D" id="3.40.640.10">
    <property type="entry name" value="Type I PLP-dependent aspartate aminotransferase-like (Major domain)"/>
    <property type="match status" value="1"/>
</dbReference>
<sequence>MSDLTRMVPTRLARLHQQYCERYEHLRSQRLHLSLARGIPAADQVALSNRMLSLPGEGDYMAEGGVDCRNYTGLQGIVEARRLFSGVVGVPPEQVIVAGNSSLAFMYDCIGYAWRHGMCDSERPWGKEDTVSFLCPVPGYDRHFRIAEEYGIKLIPVPLLDNGPDMVMVRNIAAHDRSVKGIWCVPKYSNPTGSVYAPDTIEALASMPTAATDFRLFWDNAYAVHHLTEEQVEIANIVQLCEQHGYPERALVFASTSKMTMAGSGVAVFGSSPRNVAWMLDRLNIHTVGPDKLNQLRHVRFLKDEAGIRGLMNQHRAIMAPKFSEVLSIFERELGGSGVAQWTKPKGGYFISLDVLPGCAKRVIDLAKDAGIALTAAGAPFPGGCDPNDSNIRIAPSFATLEQIKTAAEAITLCVLLSTTEAILKGAPQKIQGGF</sequence>
<gene>
    <name evidence="1" type="ORF">GZ085_00235</name>
</gene>
<keyword evidence="1" id="KW-0808">Transferase</keyword>
<dbReference type="CDD" id="cd00609">
    <property type="entry name" value="AAT_like"/>
    <property type="match status" value="1"/>
</dbReference>
<proteinExistence type="predicted"/>